<dbReference type="RefSeq" id="WP_091551092.1">
    <property type="nucleotide sequence ID" value="NZ_FNPH01000001.1"/>
</dbReference>
<dbReference type="STRING" id="405436.SAMN05444365_101632"/>
<protein>
    <submittedName>
        <fullName evidence="2">Acetyltransferase (GNAT) family protein</fullName>
    </submittedName>
</protein>
<dbReference type="CDD" id="cd04301">
    <property type="entry name" value="NAT_SF"/>
    <property type="match status" value="1"/>
</dbReference>
<evidence type="ECO:0000313" key="3">
    <source>
        <dbReference type="Proteomes" id="UP000242415"/>
    </source>
</evidence>
<dbReference type="SUPFAM" id="SSF55729">
    <property type="entry name" value="Acyl-CoA N-acyltransferases (Nat)"/>
    <property type="match status" value="2"/>
</dbReference>
<sequence>MDIAVAAIDPADPVAAEQAYGIVAAGTAADLPDFPPVCRQHFFGRLRHDRPSTRFERALAYAGGVAAGFLVLQLPQRDNLDNVVVDLTVHPGSRRRGVGRALHRYAVRRARELGRKRLVGAAVEGPSGGSAFAAAVGAVPALAEVRRRLDVSRVDSPALSELLAANAPRAAGYRVVRWHGAVPEEYVEDVAYLDARLSTDAPRGELAWEPEQVDAVRVRETEEAIAAWGLRMYHSGLRHEASGRLVAWTTLELAASTDWHAFQGITIVDPGHRGHRLGLIAKVENLRYVLAHEPALTVVDTWNAASNEHMIAINEALGFRPVDRWVHWQQPI</sequence>
<keyword evidence="3" id="KW-1185">Reference proteome</keyword>
<feature type="domain" description="N-acetyltransferase" evidence="1">
    <location>
        <begin position="21"/>
        <end position="199"/>
    </location>
</feature>
<organism evidence="2 3">
    <name type="scientific">Micromonospora pattaloongensis</name>
    <dbReference type="NCBI Taxonomy" id="405436"/>
    <lineage>
        <taxon>Bacteria</taxon>
        <taxon>Bacillati</taxon>
        <taxon>Actinomycetota</taxon>
        <taxon>Actinomycetes</taxon>
        <taxon>Micromonosporales</taxon>
        <taxon>Micromonosporaceae</taxon>
        <taxon>Micromonospora</taxon>
    </lineage>
</organism>
<proteinExistence type="predicted"/>
<dbReference type="OrthoDB" id="4119890at2"/>
<evidence type="ECO:0000259" key="1">
    <source>
        <dbReference type="PROSITE" id="PS51186"/>
    </source>
</evidence>
<name>A0A1H3H334_9ACTN</name>
<dbReference type="InterPro" id="IPR000182">
    <property type="entry name" value="GNAT_dom"/>
</dbReference>
<dbReference type="EMBL" id="FNPH01000001">
    <property type="protein sequence ID" value="SDY09049.1"/>
    <property type="molecule type" value="Genomic_DNA"/>
</dbReference>
<dbReference type="Proteomes" id="UP000242415">
    <property type="component" value="Unassembled WGS sequence"/>
</dbReference>
<accession>A0A1H3H334</accession>
<dbReference type="PROSITE" id="PS51186">
    <property type="entry name" value="GNAT"/>
    <property type="match status" value="1"/>
</dbReference>
<keyword evidence="2" id="KW-0808">Transferase</keyword>
<gene>
    <name evidence="2" type="ORF">SAMN05444365_101632</name>
</gene>
<dbReference type="Gene3D" id="3.40.630.30">
    <property type="match status" value="1"/>
</dbReference>
<evidence type="ECO:0000313" key="2">
    <source>
        <dbReference type="EMBL" id="SDY09049.1"/>
    </source>
</evidence>
<dbReference type="Pfam" id="PF00583">
    <property type="entry name" value="Acetyltransf_1"/>
    <property type="match status" value="1"/>
</dbReference>
<reference evidence="3" key="1">
    <citation type="submission" date="2016-10" db="EMBL/GenBank/DDBJ databases">
        <authorList>
            <person name="Varghese N."/>
            <person name="Submissions S."/>
        </authorList>
    </citation>
    <scope>NUCLEOTIDE SEQUENCE [LARGE SCALE GENOMIC DNA]</scope>
    <source>
        <strain evidence="3">DSM 45245</strain>
    </source>
</reference>
<dbReference type="AlphaFoldDB" id="A0A1H3H334"/>
<dbReference type="InterPro" id="IPR016181">
    <property type="entry name" value="Acyl_CoA_acyltransferase"/>
</dbReference>
<dbReference type="GO" id="GO:0016747">
    <property type="term" value="F:acyltransferase activity, transferring groups other than amino-acyl groups"/>
    <property type="evidence" value="ECO:0007669"/>
    <property type="project" value="InterPro"/>
</dbReference>